<protein>
    <submittedName>
        <fullName evidence="3">ThuA domain-containing protein</fullName>
    </submittedName>
</protein>
<reference evidence="3 4" key="1">
    <citation type="submission" date="2020-03" db="EMBL/GenBank/DDBJ databases">
        <title>Cyclobacterium plantarum sp. nov., a marine bacterium isolated from a coastal-marine wetland.</title>
        <authorList>
            <person name="Sanchez-Porro C."/>
            <person name="Ventosa A."/>
            <person name="Amoozegar M."/>
        </authorList>
    </citation>
    <scope>NUCLEOTIDE SEQUENCE [LARGE SCALE GENOMIC DNA]</scope>
    <source>
        <strain evidence="3 4">GBPx2</strain>
    </source>
</reference>
<feature type="chain" id="PRO_5046717622" evidence="1">
    <location>
        <begin position="21"/>
        <end position="237"/>
    </location>
</feature>
<comment type="caution">
    <text evidence="3">The sequence shown here is derived from an EMBL/GenBank/DDBJ whole genome shotgun (WGS) entry which is preliminary data.</text>
</comment>
<dbReference type="RefSeq" id="WP_166147553.1">
    <property type="nucleotide sequence ID" value="NZ_JAANYN010000005.1"/>
</dbReference>
<accession>A0ABX0HCR0</accession>
<evidence type="ECO:0000313" key="3">
    <source>
        <dbReference type="EMBL" id="NHE57755.1"/>
    </source>
</evidence>
<evidence type="ECO:0000259" key="2">
    <source>
        <dbReference type="Pfam" id="PF06283"/>
    </source>
</evidence>
<dbReference type="Proteomes" id="UP000649799">
    <property type="component" value="Unassembled WGS sequence"/>
</dbReference>
<dbReference type="PANTHER" id="PTHR40469">
    <property type="entry name" value="SECRETED GLYCOSYL HYDROLASE"/>
    <property type="match status" value="1"/>
</dbReference>
<dbReference type="InterPro" id="IPR029062">
    <property type="entry name" value="Class_I_gatase-like"/>
</dbReference>
<gene>
    <name evidence="3" type="ORF">G9Q97_13145</name>
</gene>
<dbReference type="EMBL" id="JAANYN010000005">
    <property type="protein sequence ID" value="NHE57755.1"/>
    <property type="molecule type" value="Genomic_DNA"/>
</dbReference>
<dbReference type="PANTHER" id="PTHR40469:SF2">
    <property type="entry name" value="GALACTOSE-BINDING DOMAIN-LIKE SUPERFAMILY PROTEIN"/>
    <property type="match status" value="1"/>
</dbReference>
<proteinExistence type="predicted"/>
<keyword evidence="1" id="KW-0732">Signal</keyword>
<dbReference type="Pfam" id="PF06283">
    <property type="entry name" value="ThuA"/>
    <property type="match status" value="1"/>
</dbReference>
<name>A0ABX0HCR0_9BACT</name>
<organism evidence="3 4">
    <name type="scientific">Cyclobacterium plantarum</name>
    <dbReference type="NCBI Taxonomy" id="2716263"/>
    <lineage>
        <taxon>Bacteria</taxon>
        <taxon>Pseudomonadati</taxon>
        <taxon>Bacteroidota</taxon>
        <taxon>Cytophagia</taxon>
        <taxon>Cytophagales</taxon>
        <taxon>Cyclobacteriaceae</taxon>
        <taxon>Cyclobacterium</taxon>
    </lineage>
</organism>
<sequence length="237" mass="27340">MKVLCVYLLILLCMAKVTFAQDEKTSLLVITGGHGFDRLAFFEMMDALGNIEYKELAQPDANAYFLNPEGFDVILFYDMVQEISEAEKAGFEQMVKEGVGLVFLHHAIVSYQDWDFYRDVLGGRYIENGDDTQTQSTYQHDVHFDVKIADKDHPIVWGMEDFEIFDEIYGQVFISPQVNVLISSSHSESMEHLMWTREINSKTRSVYLQPGHGPGIFADPRYRKLLKNSIEWAAFRR</sequence>
<dbReference type="InterPro" id="IPR029010">
    <property type="entry name" value="ThuA-like"/>
</dbReference>
<dbReference type="Gene3D" id="3.40.50.880">
    <property type="match status" value="1"/>
</dbReference>
<dbReference type="SUPFAM" id="SSF52317">
    <property type="entry name" value="Class I glutamine amidotransferase-like"/>
    <property type="match status" value="1"/>
</dbReference>
<evidence type="ECO:0000313" key="4">
    <source>
        <dbReference type="Proteomes" id="UP000649799"/>
    </source>
</evidence>
<feature type="domain" description="ThuA-like" evidence="2">
    <location>
        <begin position="69"/>
        <end position="233"/>
    </location>
</feature>
<keyword evidence="4" id="KW-1185">Reference proteome</keyword>
<evidence type="ECO:0000256" key="1">
    <source>
        <dbReference type="SAM" id="SignalP"/>
    </source>
</evidence>
<feature type="signal peptide" evidence="1">
    <location>
        <begin position="1"/>
        <end position="20"/>
    </location>
</feature>